<feature type="region of interest" description="Disordered" evidence="1">
    <location>
        <begin position="219"/>
        <end position="244"/>
    </location>
</feature>
<feature type="region of interest" description="Disordered" evidence="1">
    <location>
        <begin position="1"/>
        <end position="100"/>
    </location>
</feature>
<evidence type="ECO:0000256" key="1">
    <source>
        <dbReference type="SAM" id="MobiDB-lite"/>
    </source>
</evidence>
<gene>
    <name evidence="2" type="ORF">MAR_033158</name>
</gene>
<accession>A0ABY7GCB7</accession>
<feature type="compositionally biased region" description="Polar residues" evidence="1">
    <location>
        <begin position="48"/>
        <end position="57"/>
    </location>
</feature>
<sequence>MDKELNYKNVLPYPYTTSKPHPIQSPSPPSSTLSNPHTLQAPQPPSPTLSKPHTLQSPPHPIPTTSNPHPIQPPPHPIPTTSNPHPIQSPPHPIPTHPFPTRSSPDLFSIISLEFTIIYFMINCLYVQAHCQIHVQLASHGACPVTTQPPAPQVTATTTVAQTLTTTAGAPAVTTNAAGRITTTTVAQTTVAPSTATPTTTAPATTTFNPMAVNARGVGNRAAHTPHPHPDHSTPPHHGHTTESPEQAIEMLTTRDVVKLFKKTKMHKAETLRISFLSADSFRKKTTMKLELQSRSMPSHHTAAGAANNDNAGPGRPDAHDDRWSSCCHNQRCWSCAFAIFYV</sequence>
<dbReference type="EMBL" id="CP111028">
    <property type="protein sequence ID" value="WAR30616.1"/>
    <property type="molecule type" value="Genomic_DNA"/>
</dbReference>
<proteinExistence type="predicted"/>
<feature type="region of interest" description="Disordered" evidence="1">
    <location>
        <begin position="293"/>
        <end position="321"/>
    </location>
</feature>
<feature type="compositionally biased region" description="Low complexity" evidence="1">
    <location>
        <begin position="303"/>
        <end position="315"/>
    </location>
</feature>
<dbReference type="Proteomes" id="UP001164746">
    <property type="component" value="Chromosome 17"/>
</dbReference>
<keyword evidence="3" id="KW-1185">Reference proteome</keyword>
<name>A0ABY7GCB7_MYAAR</name>
<feature type="compositionally biased region" description="Pro residues" evidence="1">
    <location>
        <begin position="87"/>
        <end position="98"/>
    </location>
</feature>
<protein>
    <submittedName>
        <fullName evidence="2">Uncharacterized protein</fullName>
    </submittedName>
</protein>
<organism evidence="2 3">
    <name type="scientific">Mya arenaria</name>
    <name type="common">Soft-shell clam</name>
    <dbReference type="NCBI Taxonomy" id="6604"/>
    <lineage>
        <taxon>Eukaryota</taxon>
        <taxon>Metazoa</taxon>
        <taxon>Spiralia</taxon>
        <taxon>Lophotrochozoa</taxon>
        <taxon>Mollusca</taxon>
        <taxon>Bivalvia</taxon>
        <taxon>Autobranchia</taxon>
        <taxon>Heteroconchia</taxon>
        <taxon>Euheterodonta</taxon>
        <taxon>Imparidentia</taxon>
        <taxon>Neoheterodontei</taxon>
        <taxon>Myida</taxon>
        <taxon>Myoidea</taxon>
        <taxon>Myidae</taxon>
        <taxon>Mya</taxon>
    </lineage>
</organism>
<reference evidence="2" key="1">
    <citation type="submission" date="2022-11" db="EMBL/GenBank/DDBJ databases">
        <title>Centuries of genome instability and evolution in soft-shell clam transmissible cancer (bioRxiv).</title>
        <authorList>
            <person name="Hart S.F.M."/>
            <person name="Yonemitsu M.A."/>
            <person name="Giersch R.M."/>
            <person name="Beal B.F."/>
            <person name="Arriagada G."/>
            <person name="Davis B.W."/>
            <person name="Ostrander E.A."/>
            <person name="Goff S.P."/>
            <person name="Metzger M.J."/>
        </authorList>
    </citation>
    <scope>NUCLEOTIDE SEQUENCE</scope>
    <source>
        <strain evidence="2">MELC-2E11</strain>
        <tissue evidence="2">Siphon/mantle</tissue>
    </source>
</reference>
<evidence type="ECO:0000313" key="3">
    <source>
        <dbReference type="Proteomes" id="UP001164746"/>
    </source>
</evidence>
<evidence type="ECO:0000313" key="2">
    <source>
        <dbReference type="EMBL" id="WAR30616.1"/>
    </source>
</evidence>